<accession>A0A6L8VE60</accession>
<keyword evidence="8" id="KW-1185">Reference proteome</keyword>
<organism evidence="7 8">
    <name type="scientific">Frigidibacter albus</name>
    <dbReference type="NCBI Taxonomy" id="1465486"/>
    <lineage>
        <taxon>Bacteria</taxon>
        <taxon>Pseudomonadati</taxon>
        <taxon>Pseudomonadota</taxon>
        <taxon>Alphaproteobacteria</taxon>
        <taxon>Rhodobacterales</taxon>
        <taxon>Paracoccaceae</taxon>
        <taxon>Frigidibacter</taxon>
    </lineage>
</organism>
<keyword evidence="3" id="KW-0520">NAD</keyword>
<dbReference type="Gene3D" id="3.40.50.720">
    <property type="entry name" value="NAD(P)-binding Rossmann-like Domain"/>
    <property type="match status" value="2"/>
</dbReference>
<dbReference type="InterPro" id="IPR036291">
    <property type="entry name" value="NAD(P)-bd_dom_sf"/>
</dbReference>
<evidence type="ECO:0000256" key="3">
    <source>
        <dbReference type="ARBA" id="ARBA00023027"/>
    </source>
</evidence>
<comment type="caution">
    <text evidence="7">The sequence shown here is derived from an EMBL/GenBank/DDBJ whole genome shotgun (WGS) entry which is preliminary data.</text>
</comment>
<evidence type="ECO:0000259" key="6">
    <source>
        <dbReference type="Pfam" id="PF02826"/>
    </source>
</evidence>
<evidence type="ECO:0000256" key="2">
    <source>
        <dbReference type="ARBA" id="ARBA00023002"/>
    </source>
</evidence>
<dbReference type="SUPFAM" id="SSF51735">
    <property type="entry name" value="NAD(P)-binding Rossmann-fold domains"/>
    <property type="match status" value="1"/>
</dbReference>
<proteinExistence type="inferred from homology"/>
<dbReference type="GO" id="GO:0016616">
    <property type="term" value="F:oxidoreductase activity, acting on the CH-OH group of donors, NAD or NADP as acceptor"/>
    <property type="evidence" value="ECO:0007669"/>
    <property type="project" value="InterPro"/>
</dbReference>
<dbReference type="RefSeq" id="WP_161342238.1">
    <property type="nucleotide sequence ID" value="NZ_BMGW01000001.1"/>
</dbReference>
<dbReference type="Pfam" id="PF02826">
    <property type="entry name" value="2-Hacid_dh_C"/>
    <property type="match status" value="1"/>
</dbReference>
<dbReference type="PROSITE" id="PS00671">
    <property type="entry name" value="D_2_HYDROXYACID_DH_3"/>
    <property type="match status" value="1"/>
</dbReference>
<keyword evidence="2 4" id="KW-0560">Oxidoreductase</keyword>
<dbReference type="Proteomes" id="UP000477083">
    <property type="component" value="Unassembled WGS sequence"/>
</dbReference>
<dbReference type="AlphaFoldDB" id="A0A6L8VE60"/>
<dbReference type="InterPro" id="IPR006139">
    <property type="entry name" value="D-isomer_2_OHA_DH_cat_dom"/>
</dbReference>
<evidence type="ECO:0000256" key="4">
    <source>
        <dbReference type="RuleBase" id="RU003719"/>
    </source>
</evidence>
<dbReference type="GO" id="GO:0051287">
    <property type="term" value="F:NAD binding"/>
    <property type="evidence" value="ECO:0007669"/>
    <property type="project" value="InterPro"/>
</dbReference>
<dbReference type="InterPro" id="IPR006140">
    <property type="entry name" value="D-isomer_DH_NAD-bd"/>
</dbReference>
<name>A0A6L8VE60_9RHOB</name>
<dbReference type="OrthoDB" id="9793626at2"/>
<gene>
    <name evidence="7" type="ORF">GS660_00225</name>
</gene>
<protein>
    <submittedName>
        <fullName evidence="7">D-2-hydroxyacid dehydrogenase family protein</fullName>
    </submittedName>
</protein>
<feature type="domain" description="D-isomer specific 2-hydroxyacid dehydrogenase NAD-binding" evidence="6">
    <location>
        <begin position="127"/>
        <end position="299"/>
    </location>
</feature>
<dbReference type="Pfam" id="PF00389">
    <property type="entry name" value="2-Hacid_dh"/>
    <property type="match status" value="1"/>
</dbReference>
<evidence type="ECO:0000313" key="8">
    <source>
        <dbReference type="Proteomes" id="UP000477083"/>
    </source>
</evidence>
<comment type="similarity">
    <text evidence="1 4">Belongs to the D-isomer specific 2-hydroxyacid dehydrogenase family.</text>
</comment>
<feature type="domain" description="D-isomer specific 2-hydroxyacid dehydrogenase catalytic" evidence="5">
    <location>
        <begin position="39"/>
        <end position="325"/>
    </location>
</feature>
<dbReference type="CDD" id="cd12169">
    <property type="entry name" value="PGDH_like_1"/>
    <property type="match status" value="1"/>
</dbReference>
<dbReference type="InterPro" id="IPR029753">
    <property type="entry name" value="D-isomer_DH_CS"/>
</dbReference>
<dbReference type="PANTHER" id="PTHR42789">
    <property type="entry name" value="D-ISOMER SPECIFIC 2-HYDROXYACID DEHYDROGENASE FAMILY PROTEIN (AFU_ORTHOLOGUE AFUA_6G10090)"/>
    <property type="match status" value="1"/>
</dbReference>
<evidence type="ECO:0000313" key="7">
    <source>
        <dbReference type="EMBL" id="MZQ87520.1"/>
    </source>
</evidence>
<evidence type="ECO:0000256" key="1">
    <source>
        <dbReference type="ARBA" id="ARBA00005854"/>
    </source>
</evidence>
<dbReference type="InterPro" id="IPR050857">
    <property type="entry name" value="D-2-hydroxyacid_DH"/>
</dbReference>
<reference evidence="7 8" key="1">
    <citation type="submission" date="2020-01" db="EMBL/GenBank/DDBJ databases">
        <title>Frigidibacter albus SP32T (=CGMCC 1.13995T).</title>
        <authorList>
            <person name="Liao X."/>
        </authorList>
    </citation>
    <scope>NUCLEOTIDE SEQUENCE [LARGE SCALE GENOMIC DNA]</scope>
    <source>
        <strain evidence="7 8">SP32</strain>
    </source>
</reference>
<dbReference type="PANTHER" id="PTHR42789:SF1">
    <property type="entry name" value="D-ISOMER SPECIFIC 2-HYDROXYACID DEHYDROGENASE FAMILY PROTEIN (AFU_ORTHOLOGUE AFUA_6G10090)"/>
    <property type="match status" value="1"/>
</dbReference>
<dbReference type="EMBL" id="WWNR01000001">
    <property type="protein sequence ID" value="MZQ87520.1"/>
    <property type="molecule type" value="Genomic_DNA"/>
</dbReference>
<evidence type="ECO:0000259" key="5">
    <source>
        <dbReference type="Pfam" id="PF00389"/>
    </source>
</evidence>
<sequence length="334" mass="36025">MTQAYRPLPKGRPARIAVLDDYMAVAPKLADWQRLAVRAEVTFLTDAIPAEDLAQRLSGFDVICLLRERTAIPAELLRALPGLRAIIATGRVNRTLDYAAAADLGIAVMTTSGSGRGVFATVELAWGLILSLMRHIPLESAAMAQGQWQTRLGNALYGRTLGLAGLGKLGSRMAGVGRAFGMEVLAWSPNLTPERAAAGGAVLADKETLLRQSDVVSLHLVLGPTTRGVIDRHALSLMRPDALLINTARGPLVDEPALVEALRTGRLRGAGIDVYDTEPLPAAHPLRQLPNALLTPHLGYSVAETFETFYRETVENLESWLDGAPIRLAEHDQR</sequence>
<dbReference type="SUPFAM" id="SSF52283">
    <property type="entry name" value="Formate/glycerate dehydrogenase catalytic domain-like"/>
    <property type="match status" value="1"/>
</dbReference>